<protein>
    <submittedName>
        <fullName evidence="1">Uncharacterized protein</fullName>
    </submittedName>
</protein>
<dbReference type="EMBL" id="KN834051">
    <property type="protein sequence ID" value="KIK12747.1"/>
    <property type="molecule type" value="Genomic_DNA"/>
</dbReference>
<keyword evidence="2" id="KW-1185">Reference proteome</keyword>
<evidence type="ECO:0000313" key="2">
    <source>
        <dbReference type="Proteomes" id="UP000054018"/>
    </source>
</evidence>
<gene>
    <name evidence="1" type="ORF">PISMIDRAFT_689215</name>
</gene>
<name>A0A0C9YQV5_9AGAM</name>
<evidence type="ECO:0000313" key="1">
    <source>
        <dbReference type="EMBL" id="KIK12747.1"/>
    </source>
</evidence>
<sequence>MKVRMPMRLPVVRASTSDFGKRERRDQIYASSGIKASTPIFSSGSRPQRYCG</sequence>
<proteinExistence type="predicted"/>
<accession>A0A0C9YQV5</accession>
<organism evidence="1 2">
    <name type="scientific">Pisolithus microcarpus 441</name>
    <dbReference type="NCBI Taxonomy" id="765257"/>
    <lineage>
        <taxon>Eukaryota</taxon>
        <taxon>Fungi</taxon>
        <taxon>Dikarya</taxon>
        <taxon>Basidiomycota</taxon>
        <taxon>Agaricomycotina</taxon>
        <taxon>Agaricomycetes</taxon>
        <taxon>Agaricomycetidae</taxon>
        <taxon>Boletales</taxon>
        <taxon>Sclerodermatineae</taxon>
        <taxon>Pisolithaceae</taxon>
        <taxon>Pisolithus</taxon>
    </lineage>
</organism>
<feature type="non-terminal residue" evidence="1">
    <location>
        <position position="52"/>
    </location>
</feature>
<dbReference type="Proteomes" id="UP000054018">
    <property type="component" value="Unassembled WGS sequence"/>
</dbReference>
<dbReference type="HOGENOM" id="CLU_3093101_0_0_1"/>
<reference evidence="1 2" key="1">
    <citation type="submission" date="2014-04" db="EMBL/GenBank/DDBJ databases">
        <authorList>
            <consortium name="DOE Joint Genome Institute"/>
            <person name="Kuo A."/>
            <person name="Kohler A."/>
            <person name="Costa M.D."/>
            <person name="Nagy L.G."/>
            <person name="Floudas D."/>
            <person name="Copeland A."/>
            <person name="Barry K.W."/>
            <person name="Cichocki N."/>
            <person name="Veneault-Fourrey C."/>
            <person name="LaButti K."/>
            <person name="Lindquist E.A."/>
            <person name="Lipzen A."/>
            <person name="Lundell T."/>
            <person name="Morin E."/>
            <person name="Murat C."/>
            <person name="Sun H."/>
            <person name="Tunlid A."/>
            <person name="Henrissat B."/>
            <person name="Grigoriev I.V."/>
            <person name="Hibbett D.S."/>
            <person name="Martin F."/>
            <person name="Nordberg H.P."/>
            <person name="Cantor M.N."/>
            <person name="Hua S.X."/>
        </authorList>
    </citation>
    <scope>NUCLEOTIDE SEQUENCE [LARGE SCALE GENOMIC DNA]</scope>
    <source>
        <strain evidence="1 2">441</strain>
    </source>
</reference>
<reference evidence="2" key="2">
    <citation type="submission" date="2015-01" db="EMBL/GenBank/DDBJ databases">
        <title>Evolutionary Origins and Diversification of the Mycorrhizal Mutualists.</title>
        <authorList>
            <consortium name="DOE Joint Genome Institute"/>
            <consortium name="Mycorrhizal Genomics Consortium"/>
            <person name="Kohler A."/>
            <person name="Kuo A."/>
            <person name="Nagy L.G."/>
            <person name="Floudas D."/>
            <person name="Copeland A."/>
            <person name="Barry K.W."/>
            <person name="Cichocki N."/>
            <person name="Veneault-Fourrey C."/>
            <person name="LaButti K."/>
            <person name="Lindquist E.A."/>
            <person name="Lipzen A."/>
            <person name="Lundell T."/>
            <person name="Morin E."/>
            <person name="Murat C."/>
            <person name="Riley R."/>
            <person name="Ohm R."/>
            <person name="Sun H."/>
            <person name="Tunlid A."/>
            <person name="Henrissat B."/>
            <person name="Grigoriev I.V."/>
            <person name="Hibbett D.S."/>
            <person name="Martin F."/>
        </authorList>
    </citation>
    <scope>NUCLEOTIDE SEQUENCE [LARGE SCALE GENOMIC DNA]</scope>
    <source>
        <strain evidence="2">441</strain>
    </source>
</reference>
<dbReference type="AlphaFoldDB" id="A0A0C9YQV5"/>